<evidence type="ECO:0000313" key="1">
    <source>
        <dbReference type="EMBL" id="PON98253.1"/>
    </source>
</evidence>
<organism evidence="1 2">
    <name type="scientific">Trema orientale</name>
    <name type="common">Charcoal tree</name>
    <name type="synonym">Celtis orientalis</name>
    <dbReference type="NCBI Taxonomy" id="63057"/>
    <lineage>
        <taxon>Eukaryota</taxon>
        <taxon>Viridiplantae</taxon>
        <taxon>Streptophyta</taxon>
        <taxon>Embryophyta</taxon>
        <taxon>Tracheophyta</taxon>
        <taxon>Spermatophyta</taxon>
        <taxon>Magnoliopsida</taxon>
        <taxon>eudicotyledons</taxon>
        <taxon>Gunneridae</taxon>
        <taxon>Pentapetalae</taxon>
        <taxon>rosids</taxon>
        <taxon>fabids</taxon>
        <taxon>Rosales</taxon>
        <taxon>Cannabaceae</taxon>
        <taxon>Trema</taxon>
    </lineage>
</organism>
<gene>
    <name evidence="1" type="ORF">TorRG33x02_058280</name>
</gene>
<accession>A0A2P5FKF6</accession>
<dbReference type="OrthoDB" id="10379669at2759"/>
<protein>
    <submittedName>
        <fullName evidence="1">Uncharacterized protein</fullName>
    </submittedName>
</protein>
<sequence length="128" mass="14101">MHHFRQSLEPPSTIVSPTPYILVELGCGCPSHPRSSVMAKSQHHDACISLPHAKASLFLTSMSECPPERPDVSVCARLSAHRSVRARTFCCALIRLCARCRARTFCLGGHLNASMCVSNYYRLVVCIS</sequence>
<dbReference type="Proteomes" id="UP000237000">
    <property type="component" value="Unassembled WGS sequence"/>
</dbReference>
<name>A0A2P5FKF6_TREOI</name>
<comment type="caution">
    <text evidence="1">The sequence shown here is derived from an EMBL/GenBank/DDBJ whole genome shotgun (WGS) entry which is preliminary data.</text>
</comment>
<evidence type="ECO:0000313" key="2">
    <source>
        <dbReference type="Proteomes" id="UP000237000"/>
    </source>
</evidence>
<proteinExistence type="predicted"/>
<reference evidence="2" key="1">
    <citation type="submission" date="2016-06" db="EMBL/GenBank/DDBJ databases">
        <title>Parallel loss of symbiosis genes in relatives of nitrogen-fixing non-legume Parasponia.</title>
        <authorList>
            <person name="Van Velzen R."/>
            <person name="Holmer R."/>
            <person name="Bu F."/>
            <person name="Rutten L."/>
            <person name="Van Zeijl A."/>
            <person name="Liu W."/>
            <person name="Santuari L."/>
            <person name="Cao Q."/>
            <person name="Sharma T."/>
            <person name="Shen D."/>
            <person name="Roswanjaya Y."/>
            <person name="Wardhani T."/>
            <person name="Kalhor M.S."/>
            <person name="Jansen J."/>
            <person name="Van den Hoogen J."/>
            <person name="Gungor B."/>
            <person name="Hartog M."/>
            <person name="Hontelez J."/>
            <person name="Verver J."/>
            <person name="Yang W.-C."/>
            <person name="Schijlen E."/>
            <person name="Repin R."/>
            <person name="Schilthuizen M."/>
            <person name="Schranz E."/>
            <person name="Heidstra R."/>
            <person name="Miyata K."/>
            <person name="Fedorova E."/>
            <person name="Kohlen W."/>
            <person name="Bisseling T."/>
            <person name="Smit S."/>
            <person name="Geurts R."/>
        </authorList>
    </citation>
    <scope>NUCLEOTIDE SEQUENCE [LARGE SCALE GENOMIC DNA]</scope>
    <source>
        <strain evidence="2">cv. RG33-2</strain>
    </source>
</reference>
<keyword evidence="2" id="KW-1185">Reference proteome</keyword>
<dbReference type="AlphaFoldDB" id="A0A2P5FKF6"/>
<dbReference type="EMBL" id="JXTC01000025">
    <property type="protein sequence ID" value="PON98253.1"/>
    <property type="molecule type" value="Genomic_DNA"/>
</dbReference>
<dbReference type="InParanoid" id="A0A2P5FKF6"/>